<reference evidence="1 2" key="1">
    <citation type="submission" date="2020-02" db="EMBL/GenBank/DDBJ databases">
        <title>Pseudomonas Putida W5 Complete Genome Assembly.</title>
        <authorList>
            <person name="Yuan Z.-C."/>
            <person name="Shaw G.A."/>
            <person name="Cusano A.D."/>
            <person name="Caddey B.J."/>
            <person name="Weselowski B.J."/>
        </authorList>
    </citation>
    <scope>NUCLEOTIDE SEQUENCE [LARGE SCALE GENOMIC DNA]</scope>
    <source>
        <strain evidence="1 2">W5</strain>
    </source>
</reference>
<sequence length="53" mass="5950">MTIQIFMTVEHFVVATVVLPPRAANLRTASPEPVNPVNLYAPNETGYLFEPHR</sequence>
<dbReference type="RefSeq" id="WP_163985918.1">
    <property type="nucleotide sequence ID" value="NZ_CP026115.2"/>
</dbReference>
<proteinExistence type="predicted"/>
<name>A0A6I7ERI9_PSEPU</name>
<protein>
    <submittedName>
        <fullName evidence="1">Uncharacterized protein</fullName>
    </submittedName>
</protein>
<dbReference type="EMBL" id="CP026115">
    <property type="protein sequence ID" value="QHW08366.1"/>
    <property type="molecule type" value="Genomic_DNA"/>
</dbReference>
<gene>
    <name evidence="1" type="ORF">C2H86_28445</name>
</gene>
<dbReference type="Proteomes" id="UP000464480">
    <property type="component" value="Chromosome"/>
</dbReference>
<evidence type="ECO:0000313" key="1">
    <source>
        <dbReference type="EMBL" id="QHW08366.1"/>
    </source>
</evidence>
<evidence type="ECO:0000313" key="2">
    <source>
        <dbReference type="Proteomes" id="UP000464480"/>
    </source>
</evidence>
<dbReference type="AlphaFoldDB" id="A0A6I7ERI9"/>
<organism evidence="1 2">
    <name type="scientific">Pseudomonas putida</name>
    <name type="common">Arthrobacter siderocapsulatus</name>
    <dbReference type="NCBI Taxonomy" id="303"/>
    <lineage>
        <taxon>Bacteria</taxon>
        <taxon>Pseudomonadati</taxon>
        <taxon>Pseudomonadota</taxon>
        <taxon>Gammaproteobacteria</taxon>
        <taxon>Pseudomonadales</taxon>
        <taxon>Pseudomonadaceae</taxon>
        <taxon>Pseudomonas</taxon>
    </lineage>
</organism>
<accession>A0A6I7ERI9</accession>